<keyword evidence="7 13" id="KW-0238">DNA-binding</keyword>
<evidence type="ECO:0000256" key="11">
    <source>
        <dbReference type="ARBA" id="ARBA00032498"/>
    </source>
</evidence>
<dbReference type="InterPro" id="IPR050140">
    <property type="entry name" value="SRY-related_HMG-box_TF-like"/>
</dbReference>
<dbReference type="SMART" id="SM00398">
    <property type="entry name" value="HMG"/>
    <property type="match status" value="1"/>
</dbReference>
<dbReference type="PANTHER" id="PTHR10270:SF161">
    <property type="entry name" value="SEX-DETERMINING REGION Y PROTEIN"/>
    <property type="match status" value="1"/>
</dbReference>
<dbReference type="GO" id="GO:0030154">
    <property type="term" value="P:cell differentiation"/>
    <property type="evidence" value="ECO:0007669"/>
    <property type="project" value="UniProtKB-KW"/>
</dbReference>
<evidence type="ECO:0000256" key="12">
    <source>
        <dbReference type="ARBA" id="ARBA00045821"/>
    </source>
</evidence>
<dbReference type="AlphaFoldDB" id="E2B1E3"/>
<accession>E2B1E3</accession>
<evidence type="ECO:0000259" key="14">
    <source>
        <dbReference type="PROSITE" id="PS50118"/>
    </source>
</evidence>
<evidence type="ECO:0000256" key="1">
    <source>
        <dbReference type="ARBA" id="ARBA00004324"/>
    </source>
</evidence>
<evidence type="ECO:0000256" key="6">
    <source>
        <dbReference type="ARBA" id="ARBA00022928"/>
    </source>
</evidence>
<organism evidence="16">
    <name type="scientific">Camponotus floridanus</name>
    <name type="common">Florida carpenter ant</name>
    <dbReference type="NCBI Taxonomy" id="104421"/>
    <lineage>
        <taxon>Eukaryota</taxon>
        <taxon>Metazoa</taxon>
        <taxon>Ecdysozoa</taxon>
        <taxon>Arthropoda</taxon>
        <taxon>Hexapoda</taxon>
        <taxon>Insecta</taxon>
        <taxon>Pterygota</taxon>
        <taxon>Neoptera</taxon>
        <taxon>Endopterygota</taxon>
        <taxon>Hymenoptera</taxon>
        <taxon>Apocrita</taxon>
        <taxon>Aculeata</taxon>
        <taxon>Formicoidea</taxon>
        <taxon>Formicidae</taxon>
        <taxon>Formicinae</taxon>
        <taxon>Camponotus</taxon>
    </lineage>
</organism>
<evidence type="ECO:0000256" key="13">
    <source>
        <dbReference type="PROSITE-ProRule" id="PRU00267"/>
    </source>
</evidence>
<dbReference type="EMBL" id="GL444886">
    <property type="protein sequence ID" value="EFN60486.1"/>
    <property type="molecule type" value="Genomic_DNA"/>
</dbReference>
<dbReference type="PANTHER" id="PTHR10270">
    <property type="entry name" value="SOX TRANSCRIPTION FACTOR"/>
    <property type="match status" value="1"/>
</dbReference>
<dbReference type="GO" id="GO:0001228">
    <property type="term" value="F:DNA-binding transcription activator activity, RNA polymerase II-specific"/>
    <property type="evidence" value="ECO:0007669"/>
    <property type="project" value="TreeGrafter"/>
</dbReference>
<dbReference type="FunFam" id="1.10.30.10:FF:000002">
    <property type="entry name" value="transcription factor Sox-2"/>
    <property type="match status" value="1"/>
</dbReference>
<dbReference type="GO" id="GO:0000978">
    <property type="term" value="F:RNA polymerase II cis-regulatory region sequence-specific DNA binding"/>
    <property type="evidence" value="ECO:0007669"/>
    <property type="project" value="TreeGrafter"/>
</dbReference>
<evidence type="ECO:0000256" key="3">
    <source>
        <dbReference type="ARBA" id="ARBA00019052"/>
    </source>
</evidence>
<comment type="similarity">
    <text evidence="2">Belongs to the SRY family.</text>
</comment>
<dbReference type="Gene3D" id="1.10.30.10">
    <property type="entry name" value="High mobility group box domain"/>
    <property type="match status" value="1"/>
</dbReference>
<keyword evidence="5" id="KW-0112">Calmodulin-binding</keyword>
<gene>
    <name evidence="15" type="ORF">EAG_01164</name>
</gene>
<keyword evidence="6" id="KW-0726">Sexual differentiation</keyword>
<dbReference type="CDD" id="cd22004">
    <property type="entry name" value="HMG-box_SOX"/>
    <property type="match status" value="1"/>
</dbReference>
<dbReference type="InterPro" id="IPR036910">
    <property type="entry name" value="HMG_box_dom_sf"/>
</dbReference>
<keyword evidence="16" id="KW-1185">Reference proteome</keyword>
<evidence type="ECO:0000256" key="8">
    <source>
        <dbReference type="ARBA" id="ARBA00023159"/>
    </source>
</evidence>
<dbReference type="Proteomes" id="UP000000311">
    <property type="component" value="Unassembled WGS sequence"/>
</dbReference>
<evidence type="ECO:0000256" key="10">
    <source>
        <dbReference type="ARBA" id="ARBA00023242"/>
    </source>
</evidence>
<sequence>MDHFCACSRPNLTFVGRQLLSNINNEQQTPFTSHTQTRIKRPMNPFILWSSEKRKKIAKENPKLHNSKISKQLGQEWKTLPQEEKQTFIDRSNQLREEHKRRYPNYKYCPRRKTKSEDTSKSINPHSGYACSSCRMPFSPVAPFQYSNIEYPQTSSYYSDTGPPAMLMPANIATGSSTVTANIQCDPHNAFISANDGPNFTTYLNDNDDGPITYHLLR</sequence>
<dbReference type="Pfam" id="PF00505">
    <property type="entry name" value="HMG_box"/>
    <property type="match status" value="1"/>
</dbReference>
<evidence type="ECO:0000256" key="9">
    <source>
        <dbReference type="ARBA" id="ARBA00023163"/>
    </source>
</evidence>
<dbReference type="GO" id="GO:0016607">
    <property type="term" value="C:nuclear speck"/>
    <property type="evidence" value="ECO:0007669"/>
    <property type="project" value="UniProtKB-SubCell"/>
</dbReference>
<evidence type="ECO:0000313" key="15">
    <source>
        <dbReference type="EMBL" id="EFN60486.1"/>
    </source>
</evidence>
<evidence type="ECO:0000256" key="5">
    <source>
        <dbReference type="ARBA" id="ARBA00022860"/>
    </source>
</evidence>
<protein>
    <recommendedName>
        <fullName evidence="3">Sex-determining region Y protein</fullName>
    </recommendedName>
    <alternativeName>
        <fullName evidence="11">Testis-determining factor</fullName>
    </alternativeName>
</protein>
<feature type="DNA-binding region" description="HMG box" evidence="13">
    <location>
        <begin position="39"/>
        <end position="107"/>
    </location>
</feature>
<reference evidence="15 16" key="1">
    <citation type="journal article" date="2010" name="Science">
        <title>Genomic comparison of the ants Camponotus floridanus and Harpegnathos saltator.</title>
        <authorList>
            <person name="Bonasio R."/>
            <person name="Zhang G."/>
            <person name="Ye C."/>
            <person name="Mutti N.S."/>
            <person name="Fang X."/>
            <person name="Qin N."/>
            <person name="Donahue G."/>
            <person name="Yang P."/>
            <person name="Li Q."/>
            <person name="Li C."/>
            <person name="Zhang P."/>
            <person name="Huang Z."/>
            <person name="Berger S.L."/>
            <person name="Reinberg D."/>
            <person name="Wang J."/>
            <person name="Liebig J."/>
        </authorList>
    </citation>
    <scope>NUCLEOTIDE SEQUENCE [LARGE SCALE GENOMIC DNA]</scope>
    <source>
        <strain evidence="16">C129</strain>
    </source>
</reference>
<keyword evidence="9" id="KW-0804">Transcription</keyword>
<dbReference type="PROSITE" id="PS50118">
    <property type="entry name" value="HMG_BOX_2"/>
    <property type="match status" value="1"/>
</dbReference>
<evidence type="ECO:0000313" key="16">
    <source>
        <dbReference type="Proteomes" id="UP000000311"/>
    </source>
</evidence>
<dbReference type="InParanoid" id="E2B1E3"/>
<dbReference type="OrthoDB" id="6247875at2759"/>
<name>E2B1E3_CAMFO</name>
<dbReference type="GO" id="GO:0007548">
    <property type="term" value="P:sex differentiation"/>
    <property type="evidence" value="ECO:0007669"/>
    <property type="project" value="UniProtKB-KW"/>
</dbReference>
<comment type="function">
    <text evidence="12">Transcriptional regulator that controls a genetic switch in male development. It is necessary and sufficient for initiating male sex determination by directing the development of supporting cell precursors (pre-Sertoli cells) as Sertoli rather than granulosa cells. Involved in different aspects of gene regulation including promoter activation or repression. Binds to the DNA consensus sequence 5'-[AT]AACAA[AT]-3'. SRY HMG box recognizes DNA by partial intercalation in the minor groove and promotes DNA bending. Also involved in pre-mRNA splicing. In male adult brain involved in the maintenance of motor functions of dopaminergic neurons.</text>
</comment>
<dbReference type="InterPro" id="IPR009071">
    <property type="entry name" value="HMG_box_dom"/>
</dbReference>
<keyword evidence="8" id="KW-0010">Activator</keyword>
<feature type="domain" description="HMG box" evidence="14">
    <location>
        <begin position="39"/>
        <end position="107"/>
    </location>
</feature>
<dbReference type="SUPFAM" id="SSF47095">
    <property type="entry name" value="HMG-box"/>
    <property type="match status" value="1"/>
</dbReference>
<keyword evidence="4" id="KW-0221">Differentiation</keyword>
<evidence type="ECO:0000256" key="7">
    <source>
        <dbReference type="ARBA" id="ARBA00023125"/>
    </source>
</evidence>
<comment type="subcellular location">
    <subcellularLocation>
        <location evidence="1">Nucleus speckle</location>
    </subcellularLocation>
</comment>
<evidence type="ECO:0000256" key="2">
    <source>
        <dbReference type="ARBA" id="ARBA00005998"/>
    </source>
</evidence>
<dbReference type="GO" id="GO:0005516">
    <property type="term" value="F:calmodulin binding"/>
    <property type="evidence" value="ECO:0007669"/>
    <property type="project" value="UniProtKB-KW"/>
</dbReference>
<keyword evidence="10 13" id="KW-0539">Nucleus</keyword>
<evidence type="ECO:0000256" key="4">
    <source>
        <dbReference type="ARBA" id="ARBA00022782"/>
    </source>
</evidence>
<proteinExistence type="inferred from homology"/>